<accession>A0ABV7JVN7</accession>
<proteinExistence type="predicted"/>
<sequence length="40" mass="4627">MNIKTNRHFPAVALSQFSSPLAGYTMQCLWRRWSSSTPKK</sequence>
<evidence type="ECO:0000313" key="2">
    <source>
        <dbReference type="Proteomes" id="UP001595477"/>
    </source>
</evidence>
<dbReference type="Proteomes" id="UP001595477">
    <property type="component" value="Unassembled WGS sequence"/>
</dbReference>
<comment type="caution">
    <text evidence="1">The sequence shown here is derived from an EMBL/GenBank/DDBJ whole genome shotgun (WGS) entry which is preliminary data.</text>
</comment>
<protein>
    <submittedName>
        <fullName evidence="1">Uncharacterized protein</fullName>
    </submittedName>
</protein>
<organism evidence="1 2">
    <name type="scientific">Alteromonas oceani</name>
    <dbReference type="NCBI Taxonomy" id="2071609"/>
    <lineage>
        <taxon>Bacteria</taxon>
        <taxon>Pseudomonadati</taxon>
        <taxon>Pseudomonadota</taxon>
        <taxon>Gammaproteobacteria</taxon>
        <taxon>Alteromonadales</taxon>
        <taxon>Alteromonadaceae</taxon>
        <taxon>Alteromonas/Salinimonas group</taxon>
        <taxon>Alteromonas</taxon>
    </lineage>
</organism>
<gene>
    <name evidence="1" type="ORF">ACFOEW_09380</name>
</gene>
<reference evidence="2" key="1">
    <citation type="journal article" date="2019" name="Int. J. Syst. Evol. Microbiol.">
        <title>The Global Catalogue of Microorganisms (GCM) 10K type strain sequencing project: providing services to taxonomists for standard genome sequencing and annotation.</title>
        <authorList>
            <consortium name="The Broad Institute Genomics Platform"/>
            <consortium name="The Broad Institute Genome Sequencing Center for Infectious Disease"/>
            <person name="Wu L."/>
            <person name="Ma J."/>
        </authorList>
    </citation>
    <scope>NUCLEOTIDE SEQUENCE [LARGE SCALE GENOMIC DNA]</scope>
    <source>
        <strain evidence="2">KCTC 52449</strain>
    </source>
</reference>
<dbReference type="RefSeq" id="WP_277423869.1">
    <property type="nucleotide sequence ID" value="NZ_JBHRSX010000017.1"/>
</dbReference>
<keyword evidence="2" id="KW-1185">Reference proteome</keyword>
<evidence type="ECO:0000313" key="1">
    <source>
        <dbReference type="EMBL" id="MFC3202029.1"/>
    </source>
</evidence>
<dbReference type="EMBL" id="JBHRSX010000017">
    <property type="protein sequence ID" value="MFC3202029.1"/>
    <property type="molecule type" value="Genomic_DNA"/>
</dbReference>
<name>A0ABV7JVN7_9ALTE</name>